<dbReference type="AlphaFoldDB" id="A0AA87ZY33"/>
<name>A0AA87ZY33_FICCA</name>
<accession>A0AA87ZY33</accession>
<evidence type="ECO:0000313" key="1">
    <source>
        <dbReference type="EMBL" id="GMN41885.1"/>
    </source>
</evidence>
<proteinExistence type="predicted"/>
<organism evidence="1 2">
    <name type="scientific">Ficus carica</name>
    <name type="common">Common fig</name>
    <dbReference type="NCBI Taxonomy" id="3494"/>
    <lineage>
        <taxon>Eukaryota</taxon>
        <taxon>Viridiplantae</taxon>
        <taxon>Streptophyta</taxon>
        <taxon>Embryophyta</taxon>
        <taxon>Tracheophyta</taxon>
        <taxon>Spermatophyta</taxon>
        <taxon>Magnoliopsida</taxon>
        <taxon>eudicotyledons</taxon>
        <taxon>Gunneridae</taxon>
        <taxon>Pentapetalae</taxon>
        <taxon>rosids</taxon>
        <taxon>fabids</taxon>
        <taxon>Rosales</taxon>
        <taxon>Moraceae</taxon>
        <taxon>Ficeae</taxon>
        <taxon>Ficus</taxon>
    </lineage>
</organism>
<reference evidence="1" key="1">
    <citation type="submission" date="2023-07" db="EMBL/GenBank/DDBJ databases">
        <title>draft genome sequence of fig (Ficus carica).</title>
        <authorList>
            <person name="Takahashi T."/>
            <person name="Nishimura K."/>
        </authorList>
    </citation>
    <scope>NUCLEOTIDE SEQUENCE</scope>
</reference>
<keyword evidence="2" id="KW-1185">Reference proteome</keyword>
<evidence type="ECO:0000313" key="2">
    <source>
        <dbReference type="Proteomes" id="UP001187192"/>
    </source>
</evidence>
<comment type="caution">
    <text evidence="1">The sequence shown here is derived from an EMBL/GenBank/DDBJ whole genome shotgun (WGS) entry which is preliminary data.</text>
</comment>
<gene>
    <name evidence="1" type="ORF">TIFTF001_011109</name>
</gene>
<protein>
    <submittedName>
        <fullName evidence="1">Uncharacterized protein</fullName>
    </submittedName>
</protein>
<dbReference type="EMBL" id="BTGU01000013">
    <property type="protein sequence ID" value="GMN41885.1"/>
    <property type="molecule type" value="Genomic_DNA"/>
</dbReference>
<dbReference type="Proteomes" id="UP001187192">
    <property type="component" value="Unassembled WGS sequence"/>
</dbReference>
<sequence length="72" mass="8106">MKALLISDSPMDLRLAHFPQFTVLLQSQLHNLTGKEFPGKSPFRIRGQHSPFQALRFACRDFCSSVSKGDSL</sequence>